<evidence type="ECO:0000259" key="4">
    <source>
        <dbReference type="PROSITE" id="PS50109"/>
    </source>
</evidence>
<gene>
    <name evidence="5" type="ORF">RM423_19505</name>
</gene>
<dbReference type="GO" id="GO:0016301">
    <property type="term" value="F:kinase activity"/>
    <property type="evidence" value="ECO:0007669"/>
    <property type="project" value="UniProtKB-KW"/>
</dbReference>
<keyword evidence="1" id="KW-0808">Transferase</keyword>
<dbReference type="PANTHER" id="PTHR24421:SF61">
    <property type="entry name" value="OXYGEN SENSOR HISTIDINE KINASE NREB"/>
    <property type="match status" value="1"/>
</dbReference>
<evidence type="ECO:0000313" key="5">
    <source>
        <dbReference type="EMBL" id="MDT0263571.1"/>
    </source>
</evidence>
<accession>A0ABU2JFR4</accession>
<organism evidence="5 6">
    <name type="scientific">Jatrophihabitans lederbergiae</name>
    <dbReference type="NCBI Taxonomy" id="3075547"/>
    <lineage>
        <taxon>Bacteria</taxon>
        <taxon>Bacillati</taxon>
        <taxon>Actinomycetota</taxon>
        <taxon>Actinomycetes</taxon>
        <taxon>Jatrophihabitantales</taxon>
        <taxon>Jatrophihabitantaceae</taxon>
        <taxon>Jatrophihabitans</taxon>
    </lineage>
</organism>
<reference evidence="6" key="1">
    <citation type="submission" date="2023-07" db="EMBL/GenBank/DDBJ databases">
        <title>30 novel species of actinomycetes from the DSMZ collection.</title>
        <authorList>
            <person name="Nouioui I."/>
        </authorList>
    </citation>
    <scope>NUCLEOTIDE SEQUENCE [LARGE SCALE GENOMIC DNA]</scope>
    <source>
        <strain evidence="6">DSM 44399</strain>
    </source>
</reference>
<dbReference type="SMART" id="SM00387">
    <property type="entry name" value="HATPase_c"/>
    <property type="match status" value="1"/>
</dbReference>
<dbReference type="Gene3D" id="1.20.5.1930">
    <property type="match status" value="1"/>
</dbReference>
<sequence>METSTFDNRDVAKIRTASDLAKDALAALAESAPEGIAILHPDDASVRWANAEAARLLTIPEVQHVLIAGRALAELRDDEVAVVAAGFVELECLSTLIDLEHDSLRVVRFRDVSAESRRDRELRAFSNTSASIAFSCSLTEVLDRMAEEVKLASGMFSCTFLFIEGHTVVRQAGKSGLYPAVEDYTQRLNACTALGAPLIALDAYDQRAPIIVEQWRERTLADPRFAPIHDINVEAQWSAIAVVPLIVRDEIIGVFNGFYLPGHEPRLRDLPFLTAIADQAAVAVDNARLLEALEAKAALEERHRLARELHDSVSQALFSLTMQARAVELIARQDEPDLESVGVGLADIRELTAGALAEMRALIFQLRPAALHEEGLVSAIRKHAAAITASQRLAIEVIGPEEGLGLAENVEREIFRLVQEALNNVVKHADARHVKVRIAIPPDAGRDLYVEVCDDGNGFDPSIERPGHLGLTSMRERVEALHGRLELHSTATGTVLHAHIPHVIDLREGQAT</sequence>
<comment type="caution">
    <text evidence="5">The sequence shown here is derived from an EMBL/GenBank/DDBJ whole genome shotgun (WGS) entry which is preliminary data.</text>
</comment>
<dbReference type="SMART" id="SM00065">
    <property type="entry name" value="GAF"/>
    <property type="match status" value="1"/>
</dbReference>
<dbReference type="EMBL" id="JAVREH010000043">
    <property type="protein sequence ID" value="MDT0263571.1"/>
    <property type="molecule type" value="Genomic_DNA"/>
</dbReference>
<keyword evidence="2 5" id="KW-0418">Kinase</keyword>
<dbReference type="PANTHER" id="PTHR24421">
    <property type="entry name" value="NITRATE/NITRITE SENSOR PROTEIN NARX-RELATED"/>
    <property type="match status" value="1"/>
</dbReference>
<dbReference type="CDD" id="cd16917">
    <property type="entry name" value="HATPase_UhpB-NarQ-NarX-like"/>
    <property type="match status" value="1"/>
</dbReference>
<dbReference type="InterPro" id="IPR050482">
    <property type="entry name" value="Sensor_HK_TwoCompSys"/>
</dbReference>
<evidence type="ECO:0000256" key="3">
    <source>
        <dbReference type="ARBA" id="ARBA00023012"/>
    </source>
</evidence>
<dbReference type="Gene3D" id="3.30.565.10">
    <property type="entry name" value="Histidine kinase-like ATPase, C-terminal domain"/>
    <property type="match status" value="1"/>
</dbReference>
<evidence type="ECO:0000256" key="2">
    <source>
        <dbReference type="ARBA" id="ARBA00022777"/>
    </source>
</evidence>
<dbReference type="SUPFAM" id="SSF55781">
    <property type="entry name" value="GAF domain-like"/>
    <property type="match status" value="1"/>
</dbReference>
<proteinExistence type="predicted"/>
<evidence type="ECO:0000256" key="1">
    <source>
        <dbReference type="ARBA" id="ARBA00022679"/>
    </source>
</evidence>
<dbReference type="Pfam" id="PF13185">
    <property type="entry name" value="GAF_2"/>
    <property type="match status" value="1"/>
</dbReference>
<dbReference type="Gene3D" id="3.30.450.40">
    <property type="match status" value="1"/>
</dbReference>
<dbReference type="InterPro" id="IPR036890">
    <property type="entry name" value="HATPase_C_sf"/>
</dbReference>
<dbReference type="RefSeq" id="WP_311424717.1">
    <property type="nucleotide sequence ID" value="NZ_JAVREH010000043.1"/>
</dbReference>
<dbReference type="InterPro" id="IPR005467">
    <property type="entry name" value="His_kinase_dom"/>
</dbReference>
<name>A0ABU2JFR4_9ACTN</name>
<keyword evidence="3" id="KW-0902">Two-component regulatory system</keyword>
<dbReference type="Pfam" id="PF07730">
    <property type="entry name" value="HisKA_3"/>
    <property type="match status" value="1"/>
</dbReference>
<dbReference type="InterPro" id="IPR003018">
    <property type="entry name" value="GAF"/>
</dbReference>
<keyword evidence="6" id="KW-1185">Reference proteome</keyword>
<dbReference type="InterPro" id="IPR011712">
    <property type="entry name" value="Sig_transdc_His_kin_sub3_dim/P"/>
</dbReference>
<dbReference type="PROSITE" id="PS50109">
    <property type="entry name" value="HIS_KIN"/>
    <property type="match status" value="1"/>
</dbReference>
<dbReference type="SUPFAM" id="SSF55874">
    <property type="entry name" value="ATPase domain of HSP90 chaperone/DNA topoisomerase II/histidine kinase"/>
    <property type="match status" value="1"/>
</dbReference>
<dbReference type="InterPro" id="IPR003594">
    <property type="entry name" value="HATPase_dom"/>
</dbReference>
<dbReference type="Proteomes" id="UP001183176">
    <property type="component" value="Unassembled WGS sequence"/>
</dbReference>
<feature type="domain" description="Histidine kinase" evidence="4">
    <location>
        <begin position="304"/>
        <end position="504"/>
    </location>
</feature>
<evidence type="ECO:0000313" key="6">
    <source>
        <dbReference type="Proteomes" id="UP001183176"/>
    </source>
</evidence>
<dbReference type="Pfam" id="PF02518">
    <property type="entry name" value="HATPase_c"/>
    <property type="match status" value="1"/>
</dbReference>
<dbReference type="InterPro" id="IPR029016">
    <property type="entry name" value="GAF-like_dom_sf"/>
</dbReference>
<protein>
    <submittedName>
        <fullName evidence="5">Sensor histidine kinase</fullName>
    </submittedName>
</protein>